<dbReference type="PROSITE" id="PS51257">
    <property type="entry name" value="PROKAR_LIPOPROTEIN"/>
    <property type="match status" value="1"/>
</dbReference>
<gene>
    <name evidence="2" type="ORF">AVDCRST_MAG64-2804</name>
</gene>
<evidence type="ECO:0000313" key="2">
    <source>
        <dbReference type="EMBL" id="CAA9419790.1"/>
    </source>
</evidence>
<name>A0A6J4PRI0_9BACT</name>
<dbReference type="AlphaFoldDB" id="A0A6J4PRI0"/>
<organism evidence="2">
    <name type="scientific">uncultured Phycisphaerae bacterium</name>
    <dbReference type="NCBI Taxonomy" id="904963"/>
    <lineage>
        <taxon>Bacteria</taxon>
        <taxon>Pseudomonadati</taxon>
        <taxon>Planctomycetota</taxon>
        <taxon>Phycisphaerae</taxon>
        <taxon>environmental samples</taxon>
    </lineage>
</organism>
<evidence type="ECO:0000256" key="1">
    <source>
        <dbReference type="SAM" id="MobiDB-lite"/>
    </source>
</evidence>
<reference evidence="2" key="1">
    <citation type="submission" date="2020-02" db="EMBL/GenBank/DDBJ databases">
        <authorList>
            <person name="Meier V. D."/>
        </authorList>
    </citation>
    <scope>NUCLEOTIDE SEQUENCE</scope>
    <source>
        <strain evidence="2">AVDCRST_MAG64</strain>
    </source>
</reference>
<accession>A0A6J4PRI0</accession>
<proteinExistence type="predicted"/>
<feature type="region of interest" description="Disordered" evidence="1">
    <location>
        <begin position="24"/>
        <end position="48"/>
    </location>
</feature>
<feature type="non-terminal residue" evidence="2">
    <location>
        <position position="82"/>
    </location>
</feature>
<sequence>MRATQISGACAATILTVLLTACGSEDTNTAGQSPSPRETTLGSQDEPITPGGVALIVLDHLGPDSVRQVVTFTENEEGEGVG</sequence>
<feature type="compositionally biased region" description="Polar residues" evidence="1">
    <location>
        <begin position="25"/>
        <end position="43"/>
    </location>
</feature>
<protein>
    <submittedName>
        <fullName evidence="2">Uncharacterized protein</fullName>
    </submittedName>
</protein>
<dbReference type="EMBL" id="CADCUQ010000635">
    <property type="protein sequence ID" value="CAA9419790.1"/>
    <property type="molecule type" value="Genomic_DNA"/>
</dbReference>